<dbReference type="EMBL" id="SUNJ01008985">
    <property type="protein sequence ID" value="TPP60777.1"/>
    <property type="molecule type" value="Genomic_DNA"/>
</dbReference>
<dbReference type="AlphaFoldDB" id="A0A504YS22"/>
<keyword evidence="2" id="KW-1185">Reference proteome</keyword>
<evidence type="ECO:0000313" key="1">
    <source>
        <dbReference type="EMBL" id="TPP60777.1"/>
    </source>
</evidence>
<comment type="caution">
    <text evidence="1">The sequence shown here is derived from an EMBL/GenBank/DDBJ whole genome shotgun (WGS) entry which is preliminary data.</text>
</comment>
<sequence length="223" mass="25635">MRVYGSHFRVKSELTTSLHTSSNMKGHLFTLRVTIMIGLHIVSAGKPVFDSIVDFHQTKLSYCEAHTICFLNGQRRGQIGYMAGERFIALFSHLNYSNTLWINVNALLSQKARPNKFDWVYGEKIWNLSTSKLSDQLQKLQYNAIDRVAVYTKEKRIIGTNTTDQKFAFLCDYRLGNRMNRVTRREIFHSNSILPKSIHALSDETTGCFRKNYGVSLVQCGIR</sequence>
<dbReference type="Proteomes" id="UP000316759">
    <property type="component" value="Unassembled WGS sequence"/>
</dbReference>
<name>A0A504YS22_FASGI</name>
<organism evidence="1 2">
    <name type="scientific">Fasciola gigantica</name>
    <name type="common">Giant liver fluke</name>
    <dbReference type="NCBI Taxonomy" id="46835"/>
    <lineage>
        <taxon>Eukaryota</taxon>
        <taxon>Metazoa</taxon>
        <taxon>Spiralia</taxon>
        <taxon>Lophotrochozoa</taxon>
        <taxon>Platyhelminthes</taxon>
        <taxon>Trematoda</taxon>
        <taxon>Digenea</taxon>
        <taxon>Plagiorchiida</taxon>
        <taxon>Echinostomata</taxon>
        <taxon>Echinostomatoidea</taxon>
        <taxon>Fasciolidae</taxon>
        <taxon>Fasciola</taxon>
    </lineage>
</organism>
<reference evidence="1 2" key="1">
    <citation type="submission" date="2019-04" db="EMBL/GenBank/DDBJ databases">
        <title>Annotation for the trematode Fasciola gigantica.</title>
        <authorList>
            <person name="Choi Y.-J."/>
        </authorList>
    </citation>
    <scope>NUCLEOTIDE SEQUENCE [LARGE SCALE GENOMIC DNA]</scope>
    <source>
        <strain evidence="1">Uganda_cow_1</strain>
    </source>
</reference>
<accession>A0A504YS22</accession>
<proteinExistence type="predicted"/>
<evidence type="ECO:0000313" key="2">
    <source>
        <dbReference type="Proteomes" id="UP000316759"/>
    </source>
</evidence>
<protein>
    <recommendedName>
        <fullName evidence="3">C-type lectin domain-containing protein</fullName>
    </recommendedName>
</protein>
<gene>
    <name evidence="1" type="ORF">FGIG_11715</name>
</gene>
<evidence type="ECO:0008006" key="3">
    <source>
        <dbReference type="Google" id="ProtNLM"/>
    </source>
</evidence>